<dbReference type="InterPro" id="IPR036005">
    <property type="entry name" value="Creatinase/aminopeptidase-like"/>
</dbReference>
<evidence type="ECO:0000313" key="10">
    <source>
        <dbReference type="Proteomes" id="UP000279422"/>
    </source>
</evidence>
<reference evidence="9 10" key="1">
    <citation type="submission" date="2018-06" db="EMBL/GenBank/DDBJ databases">
        <title>Extensive metabolic versatility and redundancy in microbially diverse, dynamic hydrothermal sediments.</title>
        <authorList>
            <person name="Dombrowski N."/>
            <person name="Teske A."/>
            <person name="Baker B.J."/>
        </authorList>
    </citation>
    <scope>NUCLEOTIDE SEQUENCE [LARGE SCALE GENOMIC DNA]</scope>
    <source>
        <strain evidence="9">B47_G16</strain>
    </source>
</reference>
<dbReference type="HAMAP" id="MF_01974">
    <property type="entry name" value="MetAP_1"/>
    <property type="match status" value="1"/>
</dbReference>
<keyword evidence="5 6" id="KW-0378">Hydrolase</keyword>
<dbReference type="InterPro" id="IPR001714">
    <property type="entry name" value="Pept_M24_MAP"/>
</dbReference>
<feature type="domain" description="Peptidase M24" evidence="8">
    <location>
        <begin position="12"/>
        <end position="237"/>
    </location>
</feature>
<name>A0A497E5L6_UNCAE</name>
<organism evidence="9 10">
    <name type="scientific">Aerophobetes bacterium</name>
    <dbReference type="NCBI Taxonomy" id="2030807"/>
    <lineage>
        <taxon>Bacteria</taxon>
        <taxon>Candidatus Aerophobota</taxon>
    </lineage>
</organism>
<dbReference type="PRINTS" id="PR00599">
    <property type="entry name" value="MAPEPTIDASE"/>
</dbReference>
<dbReference type="GO" id="GO:0046872">
    <property type="term" value="F:metal ion binding"/>
    <property type="evidence" value="ECO:0007669"/>
    <property type="project" value="UniProtKB-UniRule"/>
</dbReference>
<comment type="caution">
    <text evidence="9">The sequence shown here is derived from an EMBL/GenBank/DDBJ whole genome shotgun (WGS) entry which is preliminary data.</text>
</comment>
<evidence type="ECO:0000256" key="1">
    <source>
        <dbReference type="ARBA" id="ARBA00002521"/>
    </source>
</evidence>
<keyword evidence="4 6" id="KW-0479">Metal-binding</keyword>
<dbReference type="Pfam" id="PF00557">
    <property type="entry name" value="Peptidase_M24"/>
    <property type="match status" value="1"/>
</dbReference>
<feature type="binding site" evidence="6">
    <location>
        <position position="201"/>
    </location>
    <ligand>
        <name>a divalent metal cation</name>
        <dbReference type="ChEBI" id="CHEBI:60240"/>
        <label>2</label>
        <note>catalytic</note>
    </ligand>
</feature>
<protein>
    <recommendedName>
        <fullName evidence="6 7">Methionine aminopeptidase</fullName>
        <shortName evidence="6">MAP</shortName>
        <shortName evidence="6">MetAP</shortName>
        <ecNumber evidence="6 7">3.4.11.18</ecNumber>
    </recommendedName>
    <alternativeName>
        <fullName evidence="6">Peptidase M</fullName>
    </alternativeName>
</protein>
<dbReference type="Proteomes" id="UP000279422">
    <property type="component" value="Unassembled WGS sequence"/>
</dbReference>
<dbReference type="AlphaFoldDB" id="A0A497E5L6"/>
<dbReference type="EC" id="3.4.11.18" evidence="6 7"/>
<dbReference type="GO" id="GO:0070006">
    <property type="term" value="F:metalloaminopeptidase activity"/>
    <property type="evidence" value="ECO:0007669"/>
    <property type="project" value="UniProtKB-UniRule"/>
</dbReference>
<dbReference type="InterPro" id="IPR002467">
    <property type="entry name" value="Pept_M24A_MAP1"/>
</dbReference>
<feature type="binding site" evidence="6">
    <location>
        <position position="168"/>
    </location>
    <ligand>
        <name>a divalent metal cation</name>
        <dbReference type="ChEBI" id="CHEBI:60240"/>
        <label>2</label>
        <note>catalytic</note>
    </ligand>
</feature>
<evidence type="ECO:0000256" key="6">
    <source>
        <dbReference type="HAMAP-Rule" id="MF_01974"/>
    </source>
</evidence>
<dbReference type="GO" id="GO:0005829">
    <property type="term" value="C:cytosol"/>
    <property type="evidence" value="ECO:0007669"/>
    <property type="project" value="TreeGrafter"/>
</dbReference>
<evidence type="ECO:0000256" key="2">
    <source>
        <dbReference type="ARBA" id="ARBA00022438"/>
    </source>
</evidence>
<dbReference type="GO" id="GO:0004239">
    <property type="term" value="F:initiator methionyl aminopeptidase activity"/>
    <property type="evidence" value="ECO:0007669"/>
    <property type="project" value="UniProtKB-UniRule"/>
</dbReference>
<comment type="catalytic activity">
    <reaction evidence="6 7">
        <text>Release of N-terminal amino acids, preferentially methionine, from peptides and arylamides.</text>
        <dbReference type="EC" id="3.4.11.18"/>
    </reaction>
</comment>
<evidence type="ECO:0000256" key="3">
    <source>
        <dbReference type="ARBA" id="ARBA00022670"/>
    </source>
</evidence>
<dbReference type="Gene3D" id="3.90.230.10">
    <property type="entry name" value="Creatinase/methionine aminopeptidase superfamily"/>
    <property type="match status" value="1"/>
</dbReference>
<dbReference type="GO" id="GO:0006508">
    <property type="term" value="P:proteolysis"/>
    <property type="evidence" value="ECO:0007669"/>
    <property type="project" value="UniProtKB-KW"/>
</dbReference>
<feature type="binding site" evidence="6">
    <location>
        <position position="175"/>
    </location>
    <ligand>
        <name>substrate</name>
    </ligand>
</feature>
<feature type="binding site" evidence="6">
    <location>
        <position position="232"/>
    </location>
    <ligand>
        <name>a divalent metal cation</name>
        <dbReference type="ChEBI" id="CHEBI:60240"/>
        <label>2</label>
        <note>catalytic</note>
    </ligand>
</feature>
<evidence type="ECO:0000256" key="7">
    <source>
        <dbReference type="RuleBase" id="RU003653"/>
    </source>
</evidence>
<dbReference type="PANTHER" id="PTHR43330">
    <property type="entry name" value="METHIONINE AMINOPEPTIDASE"/>
    <property type="match status" value="1"/>
</dbReference>
<evidence type="ECO:0000313" key="9">
    <source>
        <dbReference type="EMBL" id="RLE10506.1"/>
    </source>
</evidence>
<feature type="binding site" evidence="6">
    <location>
        <position position="77"/>
    </location>
    <ligand>
        <name>substrate</name>
    </ligand>
</feature>
<comment type="similarity">
    <text evidence="6">Belongs to the peptidase M24A family. Methionine aminopeptidase type 1 subfamily.</text>
</comment>
<sequence length="252" mass="28075">MIRIKSRSQIKLIEKSGRIIAELFEEVQGRIKPGTTTLQIDRWIGEFIKKRGAISAFRGYRGYPADSCISVNEEVVHGIPSNRKLKEGDIVSIDVGVKLNGYYADAARTFPVGKISLEKARLIRVTREALYEGIRQARAGNRIGDISFAIQSYVERHNYSVVKDLFGHGVGEALHEDPVIPNFGWPKTGERLRDGMVLAIEPMVNQGRDKVKVLPDGWTVVTEDGKPSAHFEHSIAIIDGEPKILTEIIDGE</sequence>
<dbReference type="InterPro" id="IPR000994">
    <property type="entry name" value="Pept_M24"/>
</dbReference>
<comment type="cofactor">
    <cofactor evidence="6">
        <name>Co(2+)</name>
        <dbReference type="ChEBI" id="CHEBI:48828"/>
    </cofactor>
    <cofactor evidence="6">
        <name>Zn(2+)</name>
        <dbReference type="ChEBI" id="CHEBI:29105"/>
    </cofactor>
    <cofactor evidence="6">
        <name>Mn(2+)</name>
        <dbReference type="ChEBI" id="CHEBI:29035"/>
    </cofactor>
    <cofactor evidence="6">
        <name>Fe(2+)</name>
        <dbReference type="ChEBI" id="CHEBI:29033"/>
    </cofactor>
    <text evidence="6">Binds 2 divalent metal cations per subunit. Has a high-affinity and a low affinity metal-binding site. The true nature of the physiological cofactor is under debate. The enzyme is active with cobalt, zinc, manganese or divalent iron ions. Most likely, methionine aminopeptidases function as mononuclear Fe(2+)-metalloproteases under physiological conditions, and the catalytically relevant metal-binding site has been assigned to the histidine-containing high-affinity site.</text>
</comment>
<keyword evidence="3 6" id="KW-0645">Protease</keyword>
<evidence type="ECO:0000256" key="5">
    <source>
        <dbReference type="ARBA" id="ARBA00022801"/>
    </source>
</evidence>
<dbReference type="EMBL" id="QMPZ01000007">
    <property type="protein sequence ID" value="RLE10506.1"/>
    <property type="molecule type" value="Genomic_DNA"/>
</dbReference>
<feature type="binding site" evidence="6">
    <location>
        <position position="105"/>
    </location>
    <ligand>
        <name>a divalent metal cation</name>
        <dbReference type="ChEBI" id="CHEBI:60240"/>
        <label>2</label>
        <note>catalytic</note>
    </ligand>
</feature>
<dbReference type="NCBIfam" id="TIGR00500">
    <property type="entry name" value="met_pdase_I"/>
    <property type="match status" value="1"/>
</dbReference>
<evidence type="ECO:0000259" key="8">
    <source>
        <dbReference type="Pfam" id="PF00557"/>
    </source>
</evidence>
<keyword evidence="2 6" id="KW-0031">Aminopeptidase</keyword>
<dbReference type="PANTHER" id="PTHR43330:SF27">
    <property type="entry name" value="METHIONINE AMINOPEPTIDASE"/>
    <property type="match status" value="1"/>
</dbReference>
<comment type="subunit">
    <text evidence="6">Monomer.</text>
</comment>
<dbReference type="SUPFAM" id="SSF55920">
    <property type="entry name" value="Creatinase/aminopeptidase"/>
    <property type="match status" value="1"/>
</dbReference>
<accession>A0A497E5L6</accession>
<feature type="binding site" evidence="6">
    <location>
        <position position="94"/>
    </location>
    <ligand>
        <name>a divalent metal cation</name>
        <dbReference type="ChEBI" id="CHEBI:60240"/>
        <label>1</label>
    </ligand>
</feature>
<feature type="binding site" evidence="6">
    <location>
        <position position="232"/>
    </location>
    <ligand>
        <name>a divalent metal cation</name>
        <dbReference type="ChEBI" id="CHEBI:60240"/>
        <label>1</label>
    </ligand>
</feature>
<gene>
    <name evidence="6 9" type="primary">map</name>
    <name evidence="9" type="ORF">DRJ00_01195</name>
</gene>
<evidence type="ECO:0000256" key="4">
    <source>
        <dbReference type="ARBA" id="ARBA00022723"/>
    </source>
</evidence>
<proteinExistence type="inferred from homology"/>
<comment type="function">
    <text evidence="1 6">Removes the N-terminal methionine from nascent proteins. The N-terminal methionine is often cleaved when the second residue in the primary sequence is small and uncharged (Met-Ala-, Cys, Gly, Pro, Ser, Thr, or Val). Requires deformylation of the N(alpha)-formylated initiator methionine before it can be hydrolyzed.</text>
</comment>
<feature type="binding site" evidence="6">
    <location>
        <position position="105"/>
    </location>
    <ligand>
        <name>a divalent metal cation</name>
        <dbReference type="ChEBI" id="CHEBI:60240"/>
        <label>1</label>
    </ligand>
</feature>
<dbReference type="CDD" id="cd01086">
    <property type="entry name" value="MetAP1"/>
    <property type="match status" value="1"/>
</dbReference>